<feature type="compositionally biased region" description="Gly residues" evidence="4">
    <location>
        <begin position="206"/>
        <end position="215"/>
    </location>
</feature>
<dbReference type="AlphaFoldDB" id="A0A261EX92"/>
<evidence type="ECO:0000256" key="2">
    <source>
        <dbReference type="PROSITE-ProRule" id="PRU00252"/>
    </source>
</evidence>
<dbReference type="InterPro" id="IPR011344">
    <property type="entry name" value="ssDNA-bd"/>
</dbReference>
<protein>
    <recommendedName>
        <fullName evidence="3">Single-stranded DNA-binding protein</fullName>
    </recommendedName>
</protein>
<evidence type="ECO:0000313" key="5">
    <source>
        <dbReference type="EMBL" id="OZG51276.1"/>
    </source>
</evidence>
<sequence length="215" mass="22464">MAQQSMVTVTGYVGGEPRLIGDVGKVPCCVFRVASTRRYFSQREGRWEDLPTTWMSVRAYRQLALNVKESISRGDPVIINGQLVSDSWKAQDGSMRTALSIEAASIGHDLSRGVSSFERKSRNSKPSQVAQDEEDAARAAVSSMEARASGGGAPPAGSGQTFGVTRPFGSGDGASGEDDARGVDAEAAGEGEAADAAEDAEESEPGGAGFRPGVF</sequence>
<evidence type="ECO:0000256" key="3">
    <source>
        <dbReference type="RuleBase" id="RU000524"/>
    </source>
</evidence>
<dbReference type="NCBIfam" id="TIGR00621">
    <property type="entry name" value="ssb"/>
    <property type="match status" value="1"/>
</dbReference>
<proteinExistence type="predicted"/>
<dbReference type="OrthoDB" id="4427276at2"/>
<dbReference type="GO" id="GO:0003697">
    <property type="term" value="F:single-stranded DNA binding"/>
    <property type="evidence" value="ECO:0007669"/>
    <property type="project" value="InterPro"/>
</dbReference>
<keyword evidence="1 2" id="KW-0238">DNA-binding</keyword>
<evidence type="ECO:0000313" key="6">
    <source>
        <dbReference type="Proteomes" id="UP000216725"/>
    </source>
</evidence>
<keyword evidence="6" id="KW-1185">Reference proteome</keyword>
<feature type="region of interest" description="Disordered" evidence="4">
    <location>
        <begin position="112"/>
        <end position="215"/>
    </location>
</feature>
<accession>A0A261EX92</accession>
<dbReference type="RefSeq" id="WP_158216340.1">
    <property type="nucleotide sequence ID" value="NZ_JBKZBO010000018.1"/>
</dbReference>
<dbReference type="EMBL" id="MWWR01000009">
    <property type="protein sequence ID" value="OZG51276.1"/>
    <property type="molecule type" value="Genomic_DNA"/>
</dbReference>
<dbReference type="Pfam" id="PF00436">
    <property type="entry name" value="SSB"/>
    <property type="match status" value="1"/>
</dbReference>
<dbReference type="PROSITE" id="PS50935">
    <property type="entry name" value="SSB"/>
    <property type="match status" value="1"/>
</dbReference>
<evidence type="ECO:0000256" key="4">
    <source>
        <dbReference type="SAM" id="MobiDB-lite"/>
    </source>
</evidence>
<dbReference type="InterPro" id="IPR012340">
    <property type="entry name" value="NA-bd_OB-fold"/>
</dbReference>
<comment type="caution">
    <text evidence="5">The sequence shown here is derived from an EMBL/GenBank/DDBJ whole genome shotgun (WGS) entry which is preliminary data.</text>
</comment>
<name>A0A261EX92_9BIFI</name>
<dbReference type="InterPro" id="IPR000424">
    <property type="entry name" value="Primosome_PriB/ssb"/>
</dbReference>
<dbReference type="Gene3D" id="2.40.50.140">
    <property type="entry name" value="Nucleic acid-binding proteins"/>
    <property type="match status" value="1"/>
</dbReference>
<reference evidence="5 6" key="1">
    <citation type="journal article" date="2017" name="BMC Genomics">
        <title>Comparative genomic and phylogenomic analyses of the Bifidobacteriaceae family.</title>
        <authorList>
            <person name="Lugli G.A."/>
            <person name="Milani C."/>
            <person name="Turroni F."/>
            <person name="Duranti S."/>
            <person name="Mancabelli L."/>
            <person name="Mangifesta M."/>
            <person name="Ferrario C."/>
            <person name="Modesto M."/>
            <person name="Mattarelli P."/>
            <person name="Jiri K."/>
            <person name="van Sinderen D."/>
            <person name="Ventura M."/>
        </authorList>
    </citation>
    <scope>NUCLEOTIDE SEQUENCE [LARGE SCALE GENOMIC DNA]</scope>
    <source>
        <strain evidence="5 6">DSM 24742</strain>
    </source>
</reference>
<feature type="compositionally biased region" description="Acidic residues" evidence="4">
    <location>
        <begin position="187"/>
        <end position="204"/>
    </location>
</feature>
<dbReference type="GO" id="GO:0006260">
    <property type="term" value="P:DNA replication"/>
    <property type="evidence" value="ECO:0007669"/>
    <property type="project" value="InterPro"/>
</dbReference>
<dbReference type="CDD" id="cd04496">
    <property type="entry name" value="SSB_OBF"/>
    <property type="match status" value="1"/>
</dbReference>
<dbReference type="Proteomes" id="UP000216725">
    <property type="component" value="Unassembled WGS sequence"/>
</dbReference>
<dbReference type="SUPFAM" id="SSF50249">
    <property type="entry name" value="Nucleic acid-binding proteins"/>
    <property type="match status" value="1"/>
</dbReference>
<gene>
    <name evidence="5" type="ORF">PSRA_1220</name>
</gene>
<evidence type="ECO:0000256" key="1">
    <source>
        <dbReference type="ARBA" id="ARBA00023125"/>
    </source>
</evidence>
<organism evidence="5 6">
    <name type="scientific">Pseudoscardovia radai</name>
    <dbReference type="NCBI Taxonomy" id="987066"/>
    <lineage>
        <taxon>Bacteria</taxon>
        <taxon>Bacillati</taxon>
        <taxon>Actinomycetota</taxon>
        <taxon>Actinomycetes</taxon>
        <taxon>Bifidobacteriales</taxon>
        <taxon>Bifidobacteriaceae</taxon>
        <taxon>Pseudoscardovia</taxon>
    </lineage>
</organism>